<evidence type="ECO:0000256" key="6">
    <source>
        <dbReference type="ARBA" id="ARBA00022771"/>
    </source>
</evidence>
<dbReference type="EMBL" id="SPHZ02000011">
    <property type="protein sequence ID" value="KAF0893344.1"/>
    <property type="molecule type" value="Genomic_DNA"/>
</dbReference>
<keyword evidence="5" id="KW-0479">Metal-binding</keyword>
<sequence>MTVAYQLIKHISLGSLCEAEVERLNKQLWREIVEILFVVSIFRLDFSVLFLAMVAMLLLVMHCLTQKWIEYIEVIPSVPTLSHVRIMSFIVFLLAVTASSCPTHLNGILYLLADHHPWVCSFYYLCSTCTCCS</sequence>
<evidence type="ECO:0000256" key="1">
    <source>
        <dbReference type="ARBA" id="ARBA00004370"/>
    </source>
</evidence>
<feature type="domain" description="E3 ubiquitin-protein ligase synoviolin-like TPR repeats" evidence="11">
    <location>
        <begin position="2"/>
        <end position="97"/>
    </location>
</feature>
<comment type="subcellular location">
    <subcellularLocation>
        <location evidence="1">Membrane</location>
    </subcellularLocation>
</comment>
<feature type="transmembrane region" description="Helical" evidence="10">
    <location>
        <begin position="46"/>
        <end position="65"/>
    </location>
</feature>
<dbReference type="InterPro" id="IPR050731">
    <property type="entry name" value="HRD1_E3_ubiq-ligases"/>
</dbReference>
<accession>A0A6G1BYD7</accession>
<name>A0A6G1BYD7_9ORYZ</name>
<evidence type="ECO:0000256" key="2">
    <source>
        <dbReference type="ARBA" id="ARBA00004906"/>
    </source>
</evidence>
<gene>
    <name evidence="12" type="ORF">E2562_023975</name>
</gene>
<dbReference type="InterPro" id="IPR057992">
    <property type="entry name" value="TPR_SYVN1_N"/>
</dbReference>
<keyword evidence="8 10" id="KW-1133">Transmembrane helix</keyword>
<keyword evidence="13" id="KW-1185">Reference proteome</keyword>
<evidence type="ECO:0000256" key="9">
    <source>
        <dbReference type="ARBA" id="ARBA00023136"/>
    </source>
</evidence>
<keyword evidence="9 10" id="KW-0472">Membrane</keyword>
<dbReference type="AlphaFoldDB" id="A0A6G1BYD7"/>
<dbReference type="Proteomes" id="UP000479710">
    <property type="component" value="Unassembled WGS sequence"/>
</dbReference>
<comment type="caution">
    <text evidence="12">The sequence shown here is derived from an EMBL/GenBank/DDBJ whole genome shotgun (WGS) entry which is preliminary data.</text>
</comment>
<dbReference type="GO" id="GO:0008270">
    <property type="term" value="F:zinc ion binding"/>
    <property type="evidence" value="ECO:0007669"/>
    <property type="project" value="UniProtKB-KW"/>
</dbReference>
<evidence type="ECO:0000313" key="12">
    <source>
        <dbReference type="EMBL" id="KAF0893345.1"/>
    </source>
</evidence>
<organism evidence="12 13">
    <name type="scientific">Oryza meyeriana var. granulata</name>
    <dbReference type="NCBI Taxonomy" id="110450"/>
    <lineage>
        <taxon>Eukaryota</taxon>
        <taxon>Viridiplantae</taxon>
        <taxon>Streptophyta</taxon>
        <taxon>Embryophyta</taxon>
        <taxon>Tracheophyta</taxon>
        <taxon>Spermatophyta</taxon>
        <taxon>Magnoliopsida</taxon>
        <taxon>Liliopsida</taxon>
        <taxon>Poales</taxon>
        <taxon>Poaceae</taxon>
        <taxon>BOP clade</taxon>
        <taxon>Oryzoideae</taxon>
        <taxon>Oryzeae</taxon>
        <taxon>Oryzinae</taxon>
        <taxon>Oryza</taxon>
        <taxon>Oryza meyeriana</taxon>
    </lineage>
</organism>
<protein>
    <recommendedName>
        <fullName evidence="11">E3 ubiquitin-protein ligase synoviolin-like TPR repeats domain-containing protein</fullName>
    </recommendedName>
</protein>
<dbReference type="GO" id="GO:0043161">
    <property type="term" value="P:proteasome-mediated ubiquitin-dependent protein catabolic process"/>
    <property type="evidence" value="ECO:0007669"/>
    <property type="project" value="TreeGrafter"/>
</dbReference>
<evidence type="ECO:0000313" key="13">
    <source>
        <dbReference type="Proteomes" id="UP000479710"/>
    </source>
</evidence>
<keyword evidence="4 10" id="KW-0812">Transmembrane</keyword>
<evidence type="ECO:0000256" key="4">
    <source>
        <dbReference type="ARBA" id="ARBA00022692"/>
    </source>
</evidence>
<dbReference type="Pfam" id="PF25563">
    <property type="entry name" value="TPR_SYVN1_N"/>
    <property type="match status" value="1"/>
</dbReference>
<keyword evidence="7" id="KW-0862">Zinc</keyword>
<dbReference type="PANTHER" id="PTHR22763">
    <property type="entry name" value="RING ZINC FINGER PROTEIN"/>
    <property type="match status" value="1"/>
</dbReference>
<dbReference type="GO" id="GO:0036503">
    <property type="term" value="P:ERAD pathway"/>
    <property type="evidence" value="ECO:0007669"/>
    <property type="project" value="TreeGrafter"/>
</dbReference>
<proteinExistence type="predicted"/>
<evidence type="ECO:0000256" key="10">
    <source>
        <dbReference type="SAM" id="Phobius"/>
    </source>
</evidence>
<comment type="pathway">
    <text evidence="2">Protein modification; protein ubiquitination.</text>
</comment>
<evidence type="ECO:0000256" key="3">
    <source>
        <dbReference type="ARBA" id="ARBA00022679"/>
    </source>
</evidence>
<dbReference type="EMBL" id="SPHZ02000011">
    <property type="protein sequence ID" value="KAF0893345.1"/>
    <property type="molecule type" value="Genomic_DNA"/>
</dbReference>
<dbReference type="PANTHER" id="PTHR22763:SF184">
    <property type="entry name" value="E3 UBIQUITIN-PROTEIN LIGASE SYNOVIOLIN"/>
    <property type="match status" value="1"/>
</dbReference>
<evidence type="ECO:0000259" key="11">
    <source>
        <dbReference type="Pfam" id="PF25563"/>
    </source>
</evidence>
<evidence type="ECO:0000256" key="7">
    <source>
        <dbReference type="ARBA" id="ARBA00022833"/>
    </source>
</evidence>
<reference evidence="12 13" key="1">
    <citation type="submission" date="2019-11" db="EMBL/GenBank/DDBJ databases">
        <title>Whole genome sequence of Oryza granulata.</title>
        <authorList>
            <person name="Li W."/>
        </authorList>
    </citation>
    <scope>NUCLEOTIDE SEQUENCE [LARGE SCALE GENOMIC DNA]</scope>
    <source>
        <strain evidence="13">cv. Menghai</strain>
        <tissue evidence="12">Leaf</tissue>
    </source>
</reference>
<dbReference type="GO" id="GO:0012505">
    <property type="term" value="C:endomembrane system"/>
    <property type="evidence" value="ECO:0007669"/>
    <property type="project" value="UniProtKB-SubCell"/>
</dbReference>
<feature type="transmembrane region" description="Helical" evidence="10">
    <location>
        <begin position="86"/>
        <end position="113"/>
    </location>
</feature>
<keyword evidence="3" id="KW-0808">Transferase</keyword>
<evidence type="ECO:0000256" key="8">
    <source>
        <dbReference type="ARBA" id="ARBA00022989"/>
    </source>
</evidence>
<evidence type="ECO:0000256" key="5">
    <source>
        <dbReference type="ARBA" id="ARBA00022723"/>
    </source>
</evidence>
<keyword evidence="6" id="KW-0863">Zinc-finger</keyword>
<dbReference type="OrthoDB" id="7759664at2759"/>
<dbReference type="GO" id="GO:0061630">
    <property type="term" value="F:ubiquitin protein ligase activity"/>
    <property type="evidence" value="ECO:0007669"/>
    <property type="project" value="UniProtKB-EC"/>
</dbReference>